<reference evidence="1 2" key="1">
    <citation type="submission" date="2015-08" db="EMBL/GenBank/DDBJ databases">
        <title>Genome sequencing of Penicillium nordicum.</title>
        <authorList>
            <person name="Nguyen H.D."/>
            <person name="Seifert K.A."/>
        </authorList>
    </citation>
    <scope>NUCLEOTIDE SEQUENCE [LARGE SCALE GENOMIC DNA]</scope>
    <source>
        <strain evidence="1 2">DAOMC 185683</strain>
    </source>
</reference>
<proteinExistence type="predicted"/>
<protein>
    <submittedName>
        <fullName evidence="1">Uncharacterized protein</fullName>
    </submittedName>
</protein>
<accession>A0A0M9WIU6</accession>
<gene>
    <name evidence="1" type="ORF">ACN38_g2512</name>
</gene>
<evidence type="ECO:0000313" key="1">
    <source>
        <dbReference type="EMBL" id="KOS46505.1"/>
    </source>
</evidence>
<sequence length="112" mass="12686">MNEALHLWPGGIPFPVQIQPERGMSDAQVEEESKAWLLFISAIRSLRLDLGSKYIERLPWSVAKEGEHVKSAFLKFLMGQEKKREPVVRPTMGRILGLSTAEWTGSPVFHTL</sequence>
<name>A0A0M9WIU6_9EURO</name>
<evidence type="ECO:0000313" key="2">
    <source>
        <dbReference type="Proteomes" id="UP000037696"/>
    </source>
</evidence>
<comment type="caution">
    <text evidence="1">The sequence shown here is derived from an EMBL/GenBank/DDBJ whole genome shotgun (WGS) entry which is preliminary data.</text>
</comment>
<organism evidence="1 2">
    <name type="scientific">Penicillium nordicum</name>
    <dbReference type="NCBI Taxonomy" id="229535"/>
    <lineage>
        <taxon>Eukaryota</taxon>
        <taxon>Fungi</taxon>
        <taxon>Dikarya</taxon>
        <taxon>Ascomycota</taxon>
        <taxon>Pezizomycotina</taxon>
        <taxon>Eurotiomycetes</taxon>
        <taxon>Eurotiomycetidae</taxon>
        <taxon>Eurotiales</taxon>
        <taxon>Aspergillaceae</taxon>
        <taxon>Penicillium</taxon>
    </lineage>
</organism>
<dbReference type="Proteomes" id="UP000037696">
    <property type="component" value="Unassembled WGS sequence"/>
</dbReference>
<dbReference type="AlphaFoldDB" id="A0A0M9WIU6"/>
<dbReference type="EMBL" id="LHQQ01000028">
    <property type="protein sequence ID" value="KOS46505.1"/>
    <property type="molecule type" value="Genomic_DNA"/>
</dbReference>
<dbReference type="OrthoDB" id="4314997at2759"/>
<keyword evidence="2" id="KW-1185">Reference proteome</keyword>